<dbReference type="Proteomes" id="UP000054010">
    <property type="component" value="Unassembled WGS sequence"/>
</dbReference>
<dbReference type="GO" id="GO:0000160">
    <property type="term" value="P:phosphorelay signal transduction system"/>
    <property type="evidence" value="ECO:0007669"/>
    <property type="project" value="UniProtKB-KW"/>
</dbReference>
<dbReference type="InterPro" id="IPR003594">
    <property type="entry name" value="HATPase_dom"/>
</dbReference>
<dbReference type="PANTHER" id="PTHR43065">
    <property type="entry name" value="SENSOR HISTIDINE KINASE"/>
    <property type="match status" value="1"/>
</dbReference>
<proteinExistence type="predicted"/>
<keyword evidence="6 10" id="KW-0418">Kinase</keyword>
<dbReference type="eggNOG" id="COG4191">
    <property type="taxonomic scope" value="Bacteria"/>
</dbReference>
<organism evidence="10 11">
    <name type="scientific">Oscillochloris trichoides DG-6</name>
    <dbReference type="NCBI Taxonomy" id="765420"/>
    <lineage>
        <taxon>Bacteria</taxon>
        <taxon>Bacillati</taxon>
        <taxon>Chloroflexota</taxon>
        <taxon>Chloroflexia</taxon>
        <taxon>Chloroflexales</taxon>
        <taxon>Chloroflexineae</taxon>
        <taxon>Oscillochloridaceae</taxon>
        <taxon>Oscillochloris</taxon>
    </lineage>
</organism>
<dbReference type="PROSITE" id="PS50109">
    <property type="entry name" value="HIS_KIN"/>
    <property type="match status" value="1"/>
</dbReference>
<sequence>MSGITRVRFRPRARLLSLLGEQLISDQAVGLIELVKNGYDADATQVDIVILGLSTTESTRIEVRDNGSGMSRDDIEQKWLSPAIDHKERQKKTKSRSIRGRLPIGEKGVGRFAVHQLGRQFTLITRMAGRMEVVLEINWDTFDSGDTFLDDVPVTLYERSPQLFTDDQTGTYMLIERARATWSEAMLAKVHRALRRLQSPHKAVSDFHISLRCPDFPAYERIDSSDILDRSHYTFRGYVTPDGWLDYEYRCQHPAVPERRYSEDNFNLIPSAHKEMSSFSGNGCGPFHLTFYVWDRTQEYLNQSGVARADLDAMSGVSLFRDGLRVLPYGEAGNDWLDLDKERINNPSQRIGNQQIIGFVEVQQDETPGLRDKTNREGLIDNIAFRDLRALVRAAMNIFTSQWIQDRPRQEIRTPAPKTALQQAKSLATAVAATARDDVPVTLPLPVHATQPTQFFSTQSVSVEHQSVLPLPLAPDAPSPFVTQRQALRELMEQLQQAEAYQSQSEADANQREQVLTHLAATGMAAERVAHEFGRQVHAALEALGDIRHLGRGNSEVNQAIRTLDACLGTLRNEFRVLAPYESGWRLQRTQPTSIRDASELALKLNNHLISEYDIETIIEGTDFSVISRSASLVQVFDNIIHNACTWLASTDTHRQITITMIAKNGTVLMSDTGPGIPLHMRDQVFEPFITLRNGGRGLGLYITRELLRSMQASITLGPVRSNHPGAMFVLQFPIQEA</sequence>
<name>E1IB55_9CHLR</name>
<keyword evidence="5" id="KW-0547">Nucleotide-binding</keyword>
<keyword evidence="8" id="KW-0902">Two-component regulatory system</keyword>
<dbReference type="EC" id="2.7.13.3" evidence="2"/>
<dbReference type="GO" id="GO:0004673">
    <property type="term" value="F:protein histidine kinase activity"/>
    <property type="evidence" value="ECO:0007669"/>
    <property type="project" value="UniProtKB-EC"/>
</dbReference>
<keyword evidence="3" id="KW-0597">Phosphoprotein</keyword>
<dbReference type="AlphaFoldDB" id="E1IB55"/>
<evidence type="ECO:0000256" key="6">
    <source>
        <dbReference type="ARBA" id="ARBA00022777"/>
    </source>
</evidence>
<evidence type="ECO:0000313" key="11">
    <source>
        <dbReference type="Proteomes" id="UP000054010"/>
    </source>
</evidence>
<dbReference type="InterPro" id="IPR004358">
    <property type="entry name" value="Sig_transdc_His_kin-like_C"/>
</dbReference>
<feature type="domain" description="Histidine kinase" evidence="9">
    <location>
        <begin position="528"/>
        <end position="737"/>
    </location>
</feature>
<dbReference type="STRING" id="765420.OSCT_0556"/>
<dbReference type="HOGENOM" id="CLU_012281_1_0_0"/>
<evidence type="ECO:0000259" key="9">
    <source>
        <dbReference type="PROSITE" id="PS50109"/>
    </source>
</evidence>
<evidence type="ECO:0000256" key="3">
    <source>
        <dbReference type="ARBA" id="ARBA00022553"/>
    </source>
</evidence>
<dbReference type="OrthoDB" id="263016at2"/>
<comment type="catalytic activity">
    <reaction evidence="1">
        <text>ATP + protein L-histidine = ADP + protein N-phospho-L-histidine.</text>
        <dbReference type="EC" id="2.7.13.3"/>
    </reaction>
</comment>
<dbReference type="InterPro" id="IPR005467">
    <property type="entry name" value="His_kinase_dom"/>
</dbReference>
<evidence type="ECO:0000256" key="8">
    <source>
        <dbReference type="ARBA" id="ARBA00023012"/>
    </source>
</evidence>
<dbReference type="SMART" id="SM00387">
    <property type="entry name" value="HATPase_c"/>
    <property type="match status" value="1"/>
</dbReference>
<accession>E1IB55</accession>
<dbReference type="Pfam" id="PF13589">
    <property type="entry name" value="HATPase_c_3"/>
    <property type="match status" value="1"/>
</dbReference>
<comment type="caution">
    <text evidence="10">The sequence shown here is derived from an EMBL/GenBank/DDBJ whole genome shotgun (WGS) entry which is preliminary data.</text>
</comment>
<evidence type="ECO:0000256" key="5">
    <source>
        <dbReference type="ARBA" id="ARBA00022741"/>
    </source>
</evidence>
<dbReference type="Gene3D" id="3.30.565.10">
    <property type="entry name" value="Histidine kinase-like ATPase, C-terminal domain"/>
    <property type="match status" value="2"/>
</dbReference>
<dbReference type="PRINTS" id="PR00344">
    <property type="entry name" value="BCTRLSENSOR"/>
</dbReference>
<dbReference type="Pfam" id="PF02518">
    <property type="entry name" value="HATPase_c"/>
    <property type="match status" value="1"/>
</dbReference>
<evidence type="ECO:0000256" key="2">
    <source>
        <dbReference type="ARBA" id="ARBA00012438"/>
    </source>
</evidence>
<keyword evidence="11" id="KW-1185">Reference proteome</keyword>
<reference evidence="10 11" key="1">
    <citation type="journal article" date="2011" name="J. Bacteriol.">
        <title>Draft genome sequence of the anoxygenic filamentous phototrophic bacterium Oscillochloris trichoides subsp. DG-6.</title>
        <authorList>
            <person name="Kuznetsov B.B."/>
            <person name="Ivanovsky R.N."/>
            <person name="Keppen O.I."/>
            <person name="Sukhacheva M.V."/>
            <person name="Bumazhkin B.K."/>
            <person name="Patutina E.O."/>
            <person name="Beletsky A.V."/>
            <person name="Mardanov A.V."/>
            <person name="Baslerov R.V."/>
            <person name="Panteleeva A.N."/>
            <person name="Kolganova T.V."/>
            <person name="Ravin N.V."/>
            <person name="Skryabin K.G."/>
        </authorList>
    </citation>
    <scope>NUCLEOTIDE SEQUENCE [LARGE SCALE GENOMIC DNA]</scope>
    <source>
        <strain evidence="10 11">DG-6</strain>
    </source>
</reference>
<gene>
    <name evidence="10" type="ORF">OSCT_0556</name>
</gene>
<protein>
    <recommendedName>
        <fullName evidence="2">histidine kinase</fullName>
        <ecNumber evidence="2">2.7.13.3</ecNumber>
    </recommendedName>
</protein>
<evidence type="ECO:0000313" key="10">
    <source>
        <dbReference type="EMBL" id="EFO81540.1"/>
    </source>
</evidence>
<dbReference type="GO" id="GO:0005524">
    <property type="term" value="F:ATP binding"/>
    <property type="evidence" value="ECO:0007669"/>
    <property type="project" value="UniProtKB-KW"/>
</dbReference>
<evidence type="ECO:0000256" key="7">
    <source>
        <dbReference type="ARBA" id="ARBA00022840"/>
    </source>
</evidence>
<dbReference type="InterPro" id="IPR036890">
    <property type="entry name" value="HATPase_C_sf"/>
</dbReference>
<keyword evidence="4" id="KW-0808">Transferase</keyword>
<dbReference type="EMBL" id="ADVR01000010">
    <property type="protein sequence ID" value="EFO81540.1"/>
    <property type="molecule type" value="Genomic_DNA"/>
</dbReference>
<dbReference type="PANTHER" id="PTHR43065:SF10">
    <property type="entry name" value="PEROXIDE STRESS-ACTIVATED HISTIDINE KINASE MAK3"/>
    <property type="match status" value="1"/>
</dbReference>
<evidence type="ECO:0000256" key="4">
    <source>
        <dbReference type="ARBA" id="ARBA00022679"/>
    </source>
</evidence>
<evidence type="ECO:0000256" key="1">
    <source>
        <dbReference type="ARBA" id="ARBA00000085"/>
    </source>
</evidence>
<keyword evidence="7" id="KW-0067">ATP-binding</keyword>
<dbReference type="SUPFAM" id="SSF55874">
    <property type="entry name" value="ATPase domain of HSP90 chaperone/DNA topoisomerase II/histidine kinase"/>
    <property type="match status" value="2"/>
</dbReference>